<keyword evidence="1" id="KW-0472">Membrane</keyword>
<comment type="caution">
    <text evidence="2">The sequence shown here is derived from an EMBL/GenBank/DDBJ whole genome shotgun (WGS) entry which is preliminary data.</text>
</comment>
<protein>
    <submittedName>
        <fullName evidence="2">Uncharacterized protein</fullName>
    </submittedName>
</protein>
<gene>
    <name evidence="2" type="ORF">BKA16_000219</name>
</gene>
<sequence>MLRDDRGVPRSLIAYYLLAIAASVAAVIADVAVTVPGASALFVPAAVLAVAVGHLAMSRGLALLRAVCAALVVLLSAVPIRRRPPDRRPPGLADPCRRVEAVLLAGPRAPGVRA</sequence>
<feature type="transmembrane region" description="Helical" evidence="1">
    <location>
        <begin position="40"/>
        <end position="57"/>
    </location>
</feature>
<dbReference type="RefSeq" id="WP_183368833.1">
    <property type="nucleotide sequence ID" value="NZ_JACIFP010000001.1"/>
</dbReference>
<feature type="transmembrane region" description="Helical" evidence="1">
    <location>
        <begin position="63"/>
        <end position="80"/>
    </location>
</feature>
<proteinExistence type="predicted"/>
<keyword evidence="3" id="KW-1185">Reference proteome</keyword>
<keyword evidence="1" id="KW-0812">Transmembrane</keyword>
<evidence type="ECO:0000313" key="3">
    <source>
        <dbReference type="Proteomes" id="UP000551501"/>
    </source>
</evidence>
<evidence type="ECO:0000313" key="2">
    <source>
        <dbReference type="EMBL" id="MBB4133667.1"/>
    </source>
</evidence>
<reference evidence="2 3" key="1">
    <citation type="submission" date="2020-08" db="EMBL/GenBank/DDBJ databases">
        <title>Sequencing the genomes of 1000 actinobacteria strains.</title>
        <authorList>
            <person name="Klenk H.-P."/>
        </authorList>
    </citation>
    <scope>NUCLEOTIDE SEQUENCE [LARGE SCALE GENOMIC DNA]</scope>
    <source>
        <strain evidence="2 3">DSM 45298</strain>
    </source>
</reference>
<accession>A0A840F273</accession>
<dbReference type="AlphaFoldDB" id="A0A840F273"/>
<dbReference type="Proteomes" id="UP000551501">
    <property type="component" value="Unassembled WGS sequence"/>
</dbReference>
<keyword evidence="1" id="KW-1133">Transmembrane helix</keyword>
<feature type="transmembrane region" description="Helical" evidence="1">
    <location>
        <begin position="12"/>
        <end position="33"/>
    </location>
</feature>
<dbReference type="EMBL" id="JACIFP010000001">
    <property type="protein sequence ID" value="MBB4133667.1"/>
    <property type="molecule type" value="Genomic_DNA"/>
</dbReference>
<evidence type="ECO:0000256" key="1">
    <source>
        <dbReference type="SAM" id="Phobius"/>
    </source>
</evidence>
<organism evidence="2 3">
    <name type="scientific">Gordonia humi</name>
    <dbReference type="NCBI Taxonomy" id="686429"/>
    <lineage>
        <taxon>Bacteria</taxon>
        <taxon>Bacillati</taxon>
        <taxon>Actinomycetota</taxon>
        <taxon>Actinomycetes</taxon>
        <taxon>Mycobacteriales</taxon>
        <taxon>Gordoniaceae</taxon>
        <taxon>Gordonia</taxon>
    </lineage>
</organism>
<name>A0A840F273_9ACTN</name>